<evidence type="ECO:0000313" key="4">
    <source>
        <dbReference type="EMBL" id="GES72810.1"/>
    </source>
</evidence>
<reference evidence="4" key="2">
    <citation type="submission" date="2019-10" db="EMBL/GenBank/DDBJ databases">
        <title>Conservation and host-specific expression of non-tandemly repeated heterogenous ribosome RNA gene in arbuscular mycorrhizal fungi.</title>
        <authorList>
            <person name="Maeda T."/>
            <person name="Kobayashi Y."/>
            <person name="Nakagawa T."/>
            <person name="Ezawa T."/>
            <person name="Yamaguchi K."/>
            <person name="Bino T."/>
            <person name="Nishimoto Y."/>
            <person name="Shigenobu S."/>
            <person name="Kawaguchi M."/>
        </authorList>
    </citation>
    <scope>NUCLEOTIDE SEQUENCE</scope>
    <source>
        <strain evidence="4">HR1</strain>
    </source>
</reference>
<feature type="coiled-coil region" evidence="1">
    <location>
        <begin position="418"/>
        <end position="547"/>
    </location>
</feature>
<dbReference type="EMBL" id="BEXD01004063">
    <property type="protein sequence ID" value="GBC06284.1"/>
    <property type="molecule type" value="Genomic_DNA"/>
</dbReference>
<keyword evidence="2" id="KW-0812">Transmembrane</keyword>
<protein>
    <submittedName>
        <fullName evidence="4">Guanylate-binding protein</fullName>
    </submittedName>
</protein>
<organism evidence="3 5">
    <name type="scientific">Rhizophagus clarus</name>
    <dbReference type="NCBI Taxonomy" id="94130"/>
    <lineage>
        <taxon>Eukaryota</taxon>
        <taxon>Fungi</taxon>
        <taxon>Fungi incertae sedis</taxon>
        <taxon>Mucoromycota</taxon>
        <taxon>Glomeromycotina</taxon>
        <taxon>Glomeromycetes</taxon>
        <taxon>Glomerales</taxon>
        <taxon>Glomeraceae</taxon>
        <taxon>Rhizophagus</taxon>
    </lineage>
</organism>
<keyword evidence="2" id="KW-1133">Transmembrane helix</keyword>
<dbReference type="Proteomes" id="UP000615446">
    <property type="component" value="Unassembled WGS sequence"/>
</dbReference>
<reference evidence="3 5" key="1">
    <citation type="submission" date="2017-11" db="EMBL/GenBank/DDBJ databases">
        <title>The genome of Rhizophagus clarus HR1 reveals common genetic basis of auxotrophy among arbuscular mycorrhizal fungi.</title>
        <authorList>
            <person name="Kobayashi Y."/>
        </authorList>
    </citation>
    <scope>NUCLEOTIDE SEQUENCE [LARGE SCALE GENOMIC DNA]</scope>
    <source>
        <strain evidence="3 5">HR1</strain>
    </source>
</reference>
<dbReference type="SUPFAM" id="SSF48340">
    <property type="entry name" value="Interferon-induced guanylate-binding protein 1 (GBP1), C-terminal domain"/>
    <property type="match status" value="1"/>
</dbReference>
<evidence type="ECO:0000256" key="1">
    <source>
        <dbReference type="SAM" id="Coils"/>
    </source>
</evidence>
<evidence type="ECO:0000256" key="2">
    <source>
        <dbReference type="SAM" id="Phobius"/>
    </source>
</evidence>
<dbReference type="EMBL" id="BLAL01000004">
    <property type="protein sequence ID" value="GES72810.1"/>
    <property type="molecule type" value="Genomic_DNA"/>
</dbReference>
<dbReference type="PANTHER" id="PTHR10751">
    <property type="entry name" value="GUANYLATE BINDING PROTEIN"/>
    <property type="match status" value="1"/>
</dbReference>
<keyword evidence="2" id="KW-0472">Membrane</keyword>
<gene>
    <name evidence="4" type="ORF">RCL2_000035700</name>
    <name evidence="3" type="ORF">RclHR1_06730010</name>
</gene>
<dbReference type="Gene3D" id="3.40.50.300">
    <property type="entry name" value="P-loop containing nucleotide triphosphate hydrolases"/>
    <property type="match status" value="1"/>
</dbReference>
<dbReference type="GO" id="GO:0003924">
    <property type="term" value="F:GTPase activity"/>
    <property type="evidence" value="ECO:0007669"/>
    <property type="project" value="InterPro"/>
</dbReference>
<dbReference type="GO" id="GO:0005525">
    <property type="term" value="F:GTP binding"/>
    <property type="evidence" value="ECO:0007669"/>
    <property type="project" value="InterPro"/>
</dbReference>
<dbReference type="Gene3D" id="1.20.1000.10">
    <property type="entry name" value="Guanylate-binding protein, C-terminal domain"/>
    <property type="match status" value="1"/>
</dbReference>
<feature type="transmembrane region" description="Helical" evidence="2">
    <location>
        <begin position="125"/>
        <end position="144"/>
    </location>
</feature>
<dbReference type="InterPro" id="IPR027417">
    <property type="entry name" value="P-loop_NTPase"/>
</dbReference>
<dbReference type="OrthoDB" id="2135133at2759"/>
<dbReference type="AlphaFoldDB" id="A0A2Z6RU51"/>
<accession>A0A2Z6RU51</accession>
<keyword evidence="1" id="KW-0175">Coiled coil</keyword>
<sequence length="551" mass="65149">MKNLVKFLSQKHHINILRKINESLAIISVVSLFRRYKSWLANVCHDGFDLGVKMEGCELKLTNKKPNEEIIQKRFIVLDNEEIDVSSKFDLKFFNKKNIINLFNIILLAYNTTELLIDINWPTKLFLFLVISSILLYIINRIVGIGNIRKLHLMTNLSKFIKKPEHEGFLPRLVILLRDSNFENPDRFTLAATVIRQLFCDFDVYGLSPLECELHEESLVKFLENIVGRMNNSSIPSECESIIQFVAQEAIKESISKYKERTNTLINEGRLPMLWDEFEKLHNKYISEVNKIFFAKIIGSPTQIGKFSEQLNETTLKLKEKLMERNSFELTIYNENIAKLLWVKHIEIGLNKNEKSFKDIEEFQEALKLFESDYNESMKKSPEATRIIASYRQNQYLLAIDHVTQSLRYAKKEADKLRFEAEAREEILRLKIEALKRKHEEYEKNANKKIFELQTNIEQQKKSQEMKQRFIEEKDCTIKEYRCKIKEIEKMNEDNKKVINEYHDKIKTLALGNEQLEASLIQFRINLQDIQKEKEKLLNNKNNKRKLSFFI</sequence>
<dbReference type="InterPro" id="IPR036543">
    <property type="entry name" value="Guanylate-bd_C_sf"/>
</dbReference>
<proteinExistence type="predicted"/>
<keyword evidence="5" id="KW-1185">Reference proteome</keyword>
<comment type="caution">
    <text evidence="3">The sequence shown here is derived from an EMBL/GenBank/DDBJ whole genome shotgun (WGS) entry which is preliminary data.</text>
</comment>
<dbReference type="Proteomes" id="UP000247702">
    <property type="component" value="Unassembled WGS sequence"/>
</dbReference>
<evidence type="ECO:0000313" key="5">
    <source>
        <dbReference type="Proteomes" id="UP000247702"/>
    </source>
</evidence>
<name>A0A2Z6RU51_9GLOM</name>
<evidence type="ECO:0000313" key="3">
    <source>
        <dbReference type="EMBL" id="GBC06284.1"/>
    </source>
</evidence>